<name>A0A1Q9CZ97_SYMMI</name>
<evidence type="ECO:0000313" key="4">
    <source>
        <dbReference type="Proteomes" id="UP000186817"/>
    </source>
</evidence>
<feature type="compositionally biased region" description="Polar residues" evidence="1">
    <location>
        <begin position="137"/>
        <end position="146"/>
    </location>
</feature>
<comment type="caution">
    <text evidence="3">The sequence shown here is derived from an EMBL/GenBank/DDBJ whole genome shotgun (WGS) entry which is preliminary data.</text>
</comment>
<sequence length="308" mass="33960">MVGGGQCRPGSISEALRVSFGSTGWFSVAHPHSDPAATSAHYGAATEKVQGSCRAGAQSRSTDTSSIMAWELLQMSFYDGTAELATRNGFLDVRVHTVDTEPAHRRAQSAPPRSTGLPPGGEDCEDEEEAGKPISREISNSTASTDCQWLEAPDEEFDRQITQQSTVGMMSTCSQESGMTDSPTVASRNEKRGDLASVHTVMIKNIPCRCDENEVLRAVDSLGFKGMYNFFYLPMNRRHRQGIGYAFINFRVLGTAEHFEKAICGYRFPGRRSTKQVEVAPAKLQGLEAMDEYFRRMPVRDMPVRPLM</sequence>
<organism evidence="3 4">
    <name type="scientific">Symbiodinium microadriaticum</name>
    <name type="common">Dinoflagellate</name>
    <name type="synonym">Zooxanthella microadriatica</name>
    <dbReference type="NCBI Taxonomy" id="2951"/>
    <lineage>
        <taxon>Eukaryota</taxon>
        <taxon>Sar</taxon>
        <taxon>Alveolata</taxon>
        <taxon>Dinophyceae</taxon>
        <taxon>Suessiales</taxon>
        <taxon>Symbiodiniaceae</taxon>
        <taxon>Symbiodinium</taxon>
    </lineage>
</organism>
<keyword evidence="4" id="KW-1185">Reference proteome</keyword>
<evidence type="ECO:0000259" key="2">
    <source>
        <dbReference type="Pfam" id="PF04059"/>
    </source>
</evidence>
<feature type="compositionally biased region" description="Polar residues" evidence="1">
    <location>
        <begin position="171"/>
        <end position="187"/>
    </location>
</feature>
<dbReference type="AlphaFoldDB" id="A0A1Q9CZ97"/>
<accession>A0A1Q9CZ97</accession>
<dbReference type="OrthoDB" id="419067at2759"/>
<feature type="region of interest" description="Disordered" evidence="1">
    <location>
        <begin position="171"/>
        <end position="192"/>
    </location>
</feature>
<dbReference type="InterPro" id="IPR035979">
    <property type="entry name" value="RBD_domain_sf"/>
</dbReference>
<dbReference type="GO" id="GO:0003676">
    <property type="term" value="F:nucleic acid binding"/>
    <property type="evidence" value="ECO:0007669"/>
    <property type="project" value="InterPro"/>
</dbReference>
<dbReference type="EMBL" id="LSRX01000823">
    <property type="protein sequence ID" value="OLP88247.1"/>
    <property type="molecule type" value="Genomic_DNA"/>
</dbReference>
<protein>
    <submittedName>
        <fullName evidence="3">Protein MEI2-like 5</fullName>
    </submittedName>
</protein>
<feature type="region of interest" description="Disordered" evidence="1">
    <location>
        <begin position="101"/>
        <end position="146"/>
    </location>
</feature>
<evidence type="ECO:0000313" key="3">
    <source>
        <dbReference type="EMBL" id="OLP88247.1"/>
    </source>
</evidence>
<dbReference type="InterPro" id="IPR007201">
    <property type="entry name" value="Mei2-like_Rrm_C"/>
</dbReference>
<evidence type="ECO:0000256" key="1">
    <source>
        <dbReference type="SAM" id="MobiDB-lite"/>
    </source>
</evidence>
<reference evidence="3 4" key="1">
    <citation type="submission" date="2016-02" db="EMBL/GenBank/DDBJ databases">
        <title>Genome analysis of coral dinoflagellate symbionts highlights evolutionary adaptations to a symbiotic lifestyle.</title>
        <authorList>
            <person name="Aranda M."/>
            <person name="Li Y."/>
            <person name="Liew Y.J."/>
            <person name="Baumgarten S."/>
            <person name="Simakov O."/>
            <person name="Wilson M."/>
            <person name="Piel J."/>
            <person name="Ashoor H."/>
            <person name="Bougouffa S."/>
            <person name="Bajic V.B."/>
            <person name="Ryu T."/>
            <person name="Ravasi T."/>
            <person name="Bayer T."/>
            <person name="Micklem G."/>
            <person name="Kim H."/>
            <person name="Bhak J."/>
            <person name="Lajeunesse T.C."/>
            <person name="Voolstra C.R."/>
        </authorList>
    </citation>
    <scope>NUCLEOTIDE SEQUENCE [LARGE SCALE GENOMIC DNA]</scope>
    <source>
        <strain evidence="3 4">CCMP2467</strain>
    </source>
</reference>
<dbReference type="Proteomes" id="UP000186817">
    <property type="component" value="Unassembled WGS sequence"/>
</dbReference>
<feature type="domain" description="Mei2-like C-terminal RNA recognition motif" evidence="2">
    <location>
        <begin position="200"/>
        <end position="295"/>
    </location>
</feature>
<dbReference type="SUPFAM" id="SSF54928">
    <property type="entry name" value="RNA-binding domain, RBD"/>
    <property type="match status" value="1"/>
</dbReference>
<proteinExistence type="predicted"/>
<dbReference type="Pfam" id="PF04059">
    <property type="entry name" value="RRM_2"/>
    <property type="match status" value="1"/>
</dbReference>
<gene>
    <name evidence="3" type="primary">ML5</name>
    <name evidence="3" type="ORF">AK812_SmicGene30442</name>
</gene>